<accession>A0A3D8IPC6</accession>
<evidence type="ECO:0000256" key="1">
    <source>
        <dbReference type="SAM" id="Coils"/>
    </source>
</evidence>
<evidence type="ECO:0000313" key="3">
    <source>
        <dbReference type="Proteomes" id="UP000256514"/>
    </source>
</evidence>
<evidence type="ECO:0000313" key="2">
    <source>
        <dbReference type="EMBL" id="RDU66464.1"/>
    </source>
</evidence>
<dbReference type="Proteomes" id="UP000256514">
    <property type="component" value="Unassembled WGS sequence"/>
</dbReference>
<gene>
    <name evidence="2" type="ORF">CQA54_07120</name>
</gene>
<keyword evidence="1" id="KW-0175">Coiled coil</keyword>
<proteinExistence type="predicted"/>
<reference evidence="2 3" key="1">
    <citation type="submission" date="2018-04" db="EMBL/GenBank/DDBJ databases">
        <title>Novel Campyloabacter and Helicobacter Species and Strains.</title>
        <authorList>
            <person name="Mannion A.J."/>
            <person name="Shen Z."/>
            <person name="Fox J.G."/>
        </authorList>
    </citation>
    <scope>NUCLEOTIDE SEQUENCE [LARGE SCALE GENOMIC DNA]</scope>
    <source>
        <strain evidence="2 3">MIT 12-6600</strain>
    </source>
</reference>
<feature type="coiled-coil region" evidence="1">
    <location>
        <begin position="9"/>
        <end position="43"/>
    </location>
</feature>
<protein>
    <submittedName>
        <fullName evidence="2">Uncharacterized protein</fullName>
    </submittedName>
</protein>
<dbReference type="RefSeq" id="WP_115571418.1">
    <property type="nucleotide sequence ID" value="NZ_NXLT01000006.1"/>
</dbReference>
<sequence length="201" mass="23935">MKKENKEAKERYLAEFKEEVAKNDTLEKEKEIARKQEQEQEWQKHREYKTRKEQEIKEYGFEIDDDFIEDLLKSGFTTQDIENFKQKAKNGNKLAQQILENYDTYHTGNGYYGYSMSNNAIKAYKKGLMPLSKWGKKEAQELEDLLGVKISVFKLKKFLKMYGQRGYHHTSKMFNTTNFYSMAEAFSNGKDEILNFFKLDF</sequence>
<organism evidence="2 3">
    <name type="scientific">Helicobacter equorum</name>
    <dbReference type="NCBI Taxonomy" id="361872"/>
    <lineage>
        <taxon>Bacteria</taxon>
        <taxon>Pseudomonadati</taxon>
        <taxon>Campylobacterota</taxon>
        <taxon>Epsilonproteobacteria</taxon>
        <taxon>Campylobacterales</taxon>
        <taxon>Helicobacteraceae</taxon>
        <taxon>Helicobacter</taxon>
    </lineage>
</organism>
<dbReference type="AlphaFoldDB" id="A0A3D8IPC6"/>
<dbReference type="EMBL" id="NXLT01000006">
    <property type="protein sequence ID" value="RDU66464.1"/>
    <property type="molecule type" value="Genomic_DNA"/>
</dbReference>
<comment type="caution">
    <text evidence="2">The sequence shown here is derived from an EMBL/GenBank/DDBJ whole genome shotgun (WGS) entry which is preliminary data.</text>
</comment>
<name>A0A3D8IPC6_9HELI</name>
<keyword evidence="3" id="KW-1185">Reference proteome</keyword>
<dbReference type="OrthoDB" id="3267119at2"/>